<name>A0A317PHM2_9HYPH</name>
<proteinExistence type="inferred from homology"/>
<protein>
    <submittedName>
        <fullName evidence="4">Phosphatidylglycerophosphate synthase</fullName>
    </submittedName>
</protein>
<dbReference type="AlphaFoldDB" id="A0A317PHM2"/>
<gene>
    <name evidence="4" type="ORF">DFR52_103133</name>
</gene>
<dbReference type="OrthoDB" id="9790577at2"/>
<evidence type="ECO:0000313" key="5">
    <source>
        <dbReference type="Proteomes" id="UP000246352"/>
    </source>
</evidence>
<dbReference type="InterPro" id="IPR000462">
    <property type="entry name" value="CDP-OH_P_trans"/>
</dbReference>
<accession>A0A317PHM2</accession>
<dbReference type="RefSeq" id="WP_110032204.1">
    <property type="nucleotide sequence ID" value="NZ_QGTR01000003.1"/>
</dbReference>
<dbReference type="Proteomes" id="UP000246352">
    <property type="component" value="Unassembled WGS sequence"/>
</dbReference>
<reference evidence="4 5" key="1">
    <citation type="submission" date="2018-05" db="EMBL/GenBank/DDBJ databases">
        <title>Genomic Encyclopedia of Type Strains, Phase IV (KMG-IV): sequencing the most valuable type-strain genomes for metagenomic binning, comparative biology and taxonomic classification.</title>
        <authorList>
            <person name="Goeker M."/>
        </authorList>
    </citation>
    <scope>NUCLEOTIDE SEQUENCE [LARGE SCALE GENOMIC DNA]</scope>
    <source>
        <strain evidence="4 5">DSM 16791</strain>
    </source>
</reference>
<feature type="transmembrane region" description="Helical" evidence="3">
    <location>
        <begin position="109"/>
        <end position="132"/>
    </location>
</feature>
<keyword evidence="3" id="KW-0472">Membrane</keyword>
<dbReference type="EMBL" id="QGTR01000003">
    <property type="protein sequence ID" value="PWV99932.1"/>
    <property type="molecule type" value="Genomic_DNA"/>
</dbReference>
<evidence type="ECO:0000256" key="1">
    <source>
        <dbReference type="ARBA" id="ARBA00022679"/>
    </source>
</evidence>
<feature type="transmembrane region" description="Helical" evidence="3">
    <location>
        <begin position="148"/>
        <end position="170"/>
    </location>
</feature>
<dbReference type="GO" id="GO:0008654">
    <property type="term" value="P:phospholipid biosynthetic process"/>
    <property type="evidence" value="ECO:0007669"/>
    <property type="project" value="InterPro"/>
</dbReference>
<evidence type="ECO:0000256" key="3">
    <source>
        <dbReference type="SAM" id="Phobius"/>
    </source>
</evidence>
<dbReference type="Pfam" id="PF01066">
    <property type="entry name" value="CDP-OH_P_transf"/>
    <property type="match status" value="1"/>
</dbReference>
<sequence length="203" mass="21369">MLDGAVRQRLEPILDRTGRRLAKLGVTANAVTVVSCFVGLGAAALIANGWLMVGLLVMVLSRIGDGLDGAVARASRGTDFGGFLDIVLDFVFYGAIPFAFILHDPGANAIAGAALIFAFYINGASFLAYAVVAEKRRLSTRARGVKSIYFTTGLAEATETLAVFILACLWPAGFPIVAWVFAAVCLYTAVSRIMLARATFAAG</sequence>
<comment type="caution">
    <text evidence="4">The sequence shown here is derived from an EMBL/GenBank/DDBJ whole genome shotgun (WGS) entry which is preliminary data.</text>
</comment>
<comment type="similarity">
    <text evidence="2">Belongs to the CDP-alcohol phosphatidyltransferase class-I family.</text>
</comment>
<keyword evidence="3" id="KW-1133">Transmembrane helix</keyword>
<evidence type="ECO:0000313" key="4">
    <source>
        <dbReference type="EMBL" id="PWV99932.1"/>
    </source>
</evidence>
<keyword evidence="3" id="KW-0812">Transmembrane</keyword>
<feature type="transmembrane region" description="Helical" evidence="3">
    <location>
        <begin position="83"/>
        <end position="103"/>
    </location>
</feature>
<dbReference type="Gene3D" id="1.20.120.1760">
    <property type="match status" value="1"/>
</dbReference>
<keyword evidence="5" id="KW-1185">Reference proteome</keyword>
<dbReference type="GO" id="GO:0016020">
    <property type="term" value="C:membrane"/>
    <property type="evidence" value="ECO:0007669"/>
    <property type="project" value="InterPro"/>
</dbReference>
<evidence type="ECO:0000256" key="2">
    <source>
        <dbReference type="RuleBase" id="RU003750"/>
    </source>
</evidence>
<dbReference type="GO" id="GO:0016780">
    <property type="term" value="F:phosphotransferase activity, for other substituted phosphate groups"/>
    <property type="evidence" value="ECO:0007669"/>
    <property type="project" value="InterPro"/>
</dbReference>
<organism evidence="4 5">
    <name type="scientific">Hoeflea marina</name>
    <dbReference type="NCBI Taxonomy" id="274592"/>
    <lineage>
        <taxon>Bacteria</taxon>
        <taxon>Pseudomonadati</taxon>
        <taxon>Pseudomonadota</taxon>
        <taxon>Alphaproteobacteria</taxon>
        <taxon>Hyphomicrobiales</taxon>
        <taxon>Rhizobiaceae</taxon>
        <taxon>Hoeflea</taxon>
    </lineage>
</organism>
<keyword evidence="1 2" id="KW-0808">Transferase</keyword>
<dbReference type="InterPro" id="IPR048254">
    <property type="entry name" value="CDP_ALCOHOL_P_TRANSF_CS"/>
</dbReference>
<feature type="transmembrane region" description="Helical" evidence="3">
    <location>
        <begin position="176"/>
        <end position="195"/>
    </location>
</feature>
<dbReference type="PROSITE" id="PS00379">
    <property type="entry name" value="CDP_ALCOHOL_P_TRANSF"/>
    <property type="match status" value="1"/>
</dbReference>
<dbReference type="InterPro" id="IPR043130">
    <property type="entry name" value="CDP-OH_PTrfase_TM_dom"/>
</dbReference>